<dbReference type="GO" id="GO:0006281">
    <property type="term" value="P:DNA repair"/>
    <property type="evidence" value="ECO:0007669"/>
    <property type="project" value="InterPro"/>
</dbReference>
<protein>
    <recommendedName>
        <fullName evidence="1">RQC domain-containing protein</fullName>
    </recommendedName>
</protein>
<comment type="caution">
    <text evidence="2">The sequence shown here is derived from an EMBL/GenBank/DDBJ whole genome shotgun (WGS) entry which is preliminary data.</text>
</comment>
<dbReference type="AlphaFoldDB" id="A0A0V8JQX2"/>
<dbReference type="RefSeq" id="WP_025911168.1">
    <property type="nucleotide sequence ID" value="NZ_KQ758628.1"/>
</dbReference>
<reference evidence="2 3" key="1">
    <citation type="submission" date="2015-11" db="EMBL/GenBank/DDBJ databases">
        <title>Bacillus caseinolyticus sp nov.</title>
        <authorList>
            <person name="Dastager S.G."/>
            <person name="Mawlankar R."/>
        </authorList>
    </citation>
    <scope>NUCLEOTIDE SEQUENCE [LARGE SCALE GENOMIC DNA]</scope>
    <source>
        <strain evidence="2 3">SGD-V-76</strain>
    </source>
</reference>
<dbReference type="Pfam" id="PF09382">
    <property type="entry name" value="RQC"/>
    <property type="match status" value="1"/>
</dbReference>
<dbReference type="Gene3D" id="1.10.10.10">
    <property type="entry name" value="Winged helix-like DNA-binding domain superfamily/Winged helix DNA-binding domain"/>
    <property type="match status" value="1"/>
</dbReference>
<proteinExistence type="predicted"/>
<organism evidence="2 3">
    <name type="scientific">Priestia veravalensis</name>
    <dbReference type="NCBI Taxonomy" id="1414648"/>
    <lineage>
        <taxon>Bacteria</taxon>
        <taxon>Bacillati</taxon>
        <taxon>Bacillota</taxon>
        <taxon>Bacilli</taxon>
        <taxon>Bacillales</taxon>
        <taxon>Bacillaceae</taxon>
        <taxon>Priestia</taxon>
    </lineage>
</organism>
<gene>
    <name evidence="2" type="ORF">AS180_02200</name>
</gene>
<evidence type="ECO:0000259" key="1">
    <source>
        <dbReference type="Pfam" id="PF09382"/>
    </source>
</evidence>
<dbReference type="Proteomes" id="UP000053681">
    <property type="component" value="Unassembled WGS sequence"/>
</dbReference>
<dbReference type="InterPro" id="IPR018982">
    <property type="entry name" value="RQC_domain"/>
</dbReference>
<dbReference type="InterPro" id="IPR036390">
    <property type="entry name" value="WH_DNA-bd_sf"/>
</dbReference>
<accession>A0A0V8JQX2</accession>
<dbReference type="SUPFAM" id="SSF46785">
    <property type="entry name" value="Winged helix' DNA-binding domain"/>
    <property type="match status" value="1"/>
</dbReference>
<evidence type="ECO:0000313" key="3">
    <source>
        <dbReference type="Proteomes" id="UP000053681"/>
    </source>
</evidence>
<name>A0A0V8JQX2_9BACI</name>
<dbReference type="EMBL" id="LNQP01000005">
    <property type="protein sequence ID" value="KSU89386.1"/>
    <property type="molecule type" value="Genomic_DNA"/>
</dbReference>
<dbReference type="GO" id="GO:0043138">
    <property type="term" value="F:3'-5' DNA helicase activity"/>
    <property type="evidence" value="ECO:0007669"/>
    <property type="project" value="InterPro"/>
</dbReference>
<dbReference type="InterPro" id="IPR036388">
    <property type="entry name" value="WH-like_DNA-bd_sf"/>
</dbReference>
<feature type="domain" description="RQC" evidence="1">
    <location>
        <begin position="86"/>
        <end position="166"/>
    </location>
</feature>
<dbReference type="GO" id="GO:0006260">
    <property type="term" value="P:DNA replication"/>
    <property type="evidence" value="ECO:0007669"/>
    <property type="project" value="InterPro"/>
</dbReference>
<evidence type="ECO:0000313" key="2">
    <source>
        <dbReference type="EMBL" id="KSU89386.1"/>
    </source>
</evidence>
<sequence length="178" mass="20463">METTVVSNEEIELSLPYFSKWNVESHTALFQTMEAYVALLNESGIHQQLDGFSSMYKQELNQIQKEPVEVPIMVQKKPLSSLSFYKLLELIELLQDSQTQEVYFQVVEGQSTNSMRQKGLTNLHAHDLLNNVKRKHIITVFDQLQHLNLITKNSRGFTLTPKGRRIYQLLTAKHASAS</sequence>
<keyword evidence="3" id="KW-1185">Reference proteome</keyword>